<name>A0A1H2LKS3_9ACTO</name>
<dbReference type="GeneID" id="65345267"/>
<gene>
    <name evidence="1" type="ORF">SAMN04489737_1540</name>
</gene>
<evidence type="ECO:0000313" key="1">
    <source>
        <dbReference type="EMBL" id="SDU81519.1"/>
    </source>
</evidence>
<dbReference type="STRING" id="131112.SAMN04489737_1540"/>
<organism evidence="1 2">
    <name type="scientific">Arcanobacterium phocae</name>
    <dbReference type="NCBI Taxonomy" id="131112"/>
    <lineage>
        <taxon>Bacteria</taxon>
        <taxon>Bacillati</taxon>
        <taxon>Actinomycetota</taxon>
        <taxon>Actinomycetes</taxon>
        <taxon>Actinomycetales</taxon>
        <taxon>Actinomycetaceae</taxon>
        <taxon>Arcanobacterium</taxon>
    </lineage>
</organism>
<evidence type="ECO:0000313" key="2">
    <source>
        <dbReference type="Proteomes" id="UP000214355"/>
    </source>
</evidence>
<reference evidence="2" key="1">
    <citation type="submission" date="2016-10" db="EMBL/GenBank/DDBJ databases">
        <authorList>
            <person name="Varghese N."/>
            <person name="Submissions S."/>
        </authorList>
    </citation>
    <scope>NUCLEOTIDE SEQUENCE [LARGE SCALE GENOMIC DNA]</scope>
    <source>
        <strain evidence="2">DSM 10002</strain>
    </source>
</reference>
<dbReference type="AlphaFoldDB" id="A0A1H2LKS3"/>
<sequence>MEDTKPQDLALARIRVALDEIAPEIPDSEIIPSARLRQDLRLDEVSVWALVTNVEMLSKKHISDTVAQHFGTVADVIEAIADEPKRAAEEDTRDVASAVADLASLFSQR</sequence>
<protein>
    <submittedName>
        <fullName evidence="1">Acyl carrier protein</fullName>
    </submittedName>
</protein>
<dbReference type="EMBL" id="LT629804">
    <property type="protein sequence ID" value="SDU81519.1"/>
    <property type="molecule type" value="Genomic_DNA"/>
</dbReference>
<proteinExistence type="predicted"/>
<keyword evidence="2" id="KW-1185">Reference proteome</keyword>
<dbReference type="Gene3D" id="1.10.1200.10">
    <property type="entry name" value="ACP-like"/>
    <property type="match status" value="1"/>
</dbReference>
<dbReference type="OrthoDB" id="3268725at2"/>
<dbReference type="InterPro" id="IPR036736">
    <property type="entry name" value="ACP-like_sf"/>
</dbReference>
<dbReference type="RefSeq" id="WP_091281824.1">
    <property type="nucleotide sequence ID" value="NZ_JABAOR010000003.1"/>
</dbReference>
<dbReference type="SUPFAM" id="SSF47336">
    <property type="entry name" value="ACP-like"/>
    <property type="match status" value="1"/>
</dbReference>
<dbReference type="Proteomes" id="UP000214355">
    <property type="component" value="Chromosome I"/>
</dbReference>
<accession>A0A1H2LKS3</accession>